<evidence type="ECO:0000313" key="1">
    <source>
        <dbReference type="EMBL" id="KAJ7995428.1"/>
    </source>
</evidence>
<organism evidence="1 2">
    <name type="scientific">Dallia pectoralis</name>
    <name type="common">Alaska blackfish</name>
    <dbReference type="NCBI Taxonomy" id="75939"/>
    <lineage>
        <taxon>Eukaryota</taxon>
        <taxon>Metazoa</taxon>
        <taxon>Chordata</taxon>
        <taxon>Craniata</taxon>
        <taxon>Vertebrata</taxon>
        <taxon>Euteleostomi</taxon>
        <taxon>Actinopterygii</taxon>
        <taxon>Neopterygii</taxon>
        <taxon>Teleostei</taxon>
        <taxon>Protacanthopterygii</taxon>
        <taxon>Esociformes</taxon>
        <taxon>Umbridae</taxon>
        <taxon>Dallia</taxon>
    </lineage>
</organism>
<evidence type="ECO:0000313" key="2">
    <source>
        <dbReference type="Proteomes" id="UP001157502"/>
    </source>
</evidence>
<dbReference type="Proteomes" id="UP001157502">
    <property type="component" value="Chromosome 21"/>
</dbReference>
<gene>
    <name evidence="1" type="ORF">DPEC_G00244470</name>
</gene>
<dbReference type="EMBL" id="CM055748">
    <property type="protein sequence ID" value="KAJ7995428.1"/>
    <property type="molecule type" value="Genomic_DNA"/>
</dbReference>
<comment type="caution">
    <text evidence="1">The sequence shown here is derived from an EMBL/GenBank/DDBJ whole genome shotgun (WGS) entry which is preliminary data.</text>
</comment>
<sequence length="615" mass="67711">MGETAQKQPSLFAIFMGNELLFCLLSCLYYIKELCGKICKSSVTLHGKTAVVTGSNTGIGKATALDLARRGARVILACRNRRRAEAALVDIKRESGNSEVVFMQLDLGSLKSVRSFAETFLKTESRLDLLINNAGILTDGTTEDGLGMMFSVNHVGHFLLTRLLLGRLKECGPSRVVNVASAGHRLGNIDFNCLSAHRETVVGTSAMEIFCIYCNSKLCNVLFTHELAKRLHGTNVSCYSLHPGVIETEFGRYLNSRFLVLLKPVSMLFFKNSVAGSQTTLHCALQEGLETLSGRYFSNCTVRNVDPKARDDVVSKKLWEVRSRCTSCVQLKGRTAIVTGSNTGIGKSTALDLAKRGARVILACRNKEKAEAAVYDIRRESGNIEVVFMQLDLGSLKSVRSFAETFLETEPRLDLLINNAGMMGSGYTEDGFGMAFGVNHLGHFLLTCLLLDRLKECSPSRVVNVSALLHRLGSVDFALLGTHKDLVPGQSAWHNFKAYCHSKLCNVLFTRELANRLEGTGVTTFSLHPGVIYTEFSRNLNPWLRLFQWPFAKLFFLDTEAGAQTTLHCALQEGIEPLSGRYFSSCALQEVGAKGRDDALARKLWEVSERLSGLS</sequence>
<accession>A0ACC2FVQ4</accession>
<protein>
    <submittedName>
        <fullName evidence="1">Uncharacterized protein</fullName>
    </submittedName>
</protein>
<keyword evidence="2" id="KW-1185">Reference proteome</keyword>
<reference evidence="1" key="1">
    <citation type="submission" date="2021-05" db="EMBL/GenBank/DDBJ databases">
        <authorList>
            <person name="Pan Q."/>
            <person name="Jouanno E."/>
            <person name="Zahm M."/>
            <person name="Klopp C."/>
            <person name="Cabau C."/>
            <person name="Louis A."/>
            <person name="Berthelot C."/>
            <person name="Parey E."/>
            <person name="Roest Crollius H."/>
            <person name="Montfort J."/>
            <person name="Robinson-Rechavi M."/>
            <person name="Bouchez O."/>
            <person name="Lampietro C."/>
            <person name="Lopez Roques C."/>
            <person name="Donnadieu C."/>
            <person name="Postlethwait J."/>
            <person name="Bobe J."/>
            <person name="Dillon D."/>
            <person name="Chandos A."/>
            <person name="von Hippel F."/>
            <person name="Guiguen Y."/>
        </authorList>
    </citation>
    <scope>NUCLEOTIDE SEQUENCE</scope>
    <source>
        <strain evidence="1">YG-Jan2019</strain>
    </source>
</reference>
<proteinExistence type="predicted"/>
<name>A0ACC2FVQ4_DALPE</name>